<dbReference type="AlphaFoldDB" id="A0A1F5HBD1"/>
<dbReference type="EMBL" id="MFCA01000028">
    <property type="protein sequence ID" value="OGE01390.1"/>
    <property type="molecule type" value="Genomic_DNA"/>
</dbReference>
<keyword evidence="1" id="KW-0175">Coiled coil</keyword>
<gene>
    <name evidence="2" type="ORF">A2196_04550</name>
</gene>
<proteinExistence type="predicted"/>
<dbReference type="Proteomes" id="UP000176751">
    <property type="component" value="Unassembled WGS sequence"/>
</dbReference>
<name>A0A1F5HBD1_9BACT</name>
<dbReference type="Pfam" id="PF04977">
    <property type="entry name" value="DivIC"/>
    <property type="match status" value="1"/>
</dbReference>
<dbReference type="STRING" id="1797737.A2196_04550"/>
<evidence type="ECO:0000313" key="3">
    <source>
        <dbReference type="Proteomes" id="UP000176751"/>
    </source>
</evidence>
<feature type="coiled-coil region" evidence="1">
    <location>
        <begin position="28"/>
        <end position="62"/>
    </location>
</feature>
<evidence type="ECO:0000256" key="1">
    <source>
        <dbReference type="SAM" id="Coils"/>
    </source>
</evidence>
<protein>
    <recommendedName>
        <fullName evidence="4">Cell division protein FtsL</fullName>
    </recommendedName>
</protein>
<comment type="caution">
    <text evidence="2">The sequence shown here is derived from an EMBL/GenBank/DDBJ whole genome shotgun (WGS) entry which is preliminary data.</text>
</comment>
<sequence length="116" mass="13330">MKRTFLLFFAVLVSIVLAINSTKRILGLRTNSLSVGEAEKQLEKLKQENEALKGELEYKKTDEFVEEEIRNKLGLAREGETVVILPKENDENSKLQTPDSRLGSNWEKWQELFFGS</sequence>
<dbReference type="InterPro" id="IPR007060">
    <property type="entry name" value="FtsL/DivIC"/>
</dbReference>
<evidence type="ECO:0000313" key="2">
    <source>
        <dbReference type="EMBL" id="OGE01390.1"/>
    </source>
</evidence>
<organism evidence="2 3">
    <name type="scientific">Candidatus Curtissbacteria bacterium RIFOXYA1_FULL_41_14</name>
    <dbReference type="NCBI Taxonomy" id="1797737"/>
    <lineage>
        <taxon>Bacteria</taxon>
        <taxon>Candidatus Curtissiibacteriota</taxon>
    </lineage>
</organism>
<evidence type="ECO:0008006" key="4">
    <source>
        <dbReference type="Google" id="ProtNLM"/>
    </source>
</evidence>
<accession>A0A1F5HBD1</accession>
<reference evidence="2 3" key="1">
    <citation type="journal article" date="2016" name="Nat. Commun.">
        <title>Thousands of microbial genomes shed light on interconnected biogeochemical processes in an aquifer system.</title>
        <authorList>
            <person name="Anantharaman K."/>
            <person name="Brown C.T."/>
            <person name="Hug L.A."/>
            <person name="Sharon I."/>
            <person name="Castelle C.J."/>
            <person name="Probst A.J."/>
            <person name="Thomas B.C."/>
            <person name="Singh A."/>
            <person name="Wilkins M.J."/>
            <person name="Karaoz U."/>
            <person name="Brodie E.L."/>
            <person name="Williams K.H."/>
            <person name="Hubbard S.S."/>
            <person name="Banfield J.F."/>
        </authorList>
    </citation>
    <scope>NUCLEOTIDE SEQUENCE [LARGE SCALE GENOMIC DNA]</scope>
</reference>